<evidence type="ECO:0000256" key="1">
    <source>
        <dbReference type="SAM" id="MobiDB-lite"/>
    </source>
</evidence>
<dbReference type="EnsemblPlants" id="MELO3C032100.2.1">
    <property type="protein sequence ID" value="MELO3C032100.2.1"/>
    <property type="gene ID" value="MELO3C032100.2"/>
</dbReference>
<evidence type="ECO:0000313" key="2">
    <source>
        <dbReference type="EnsemblPlants" id="MELO3C032100.2.1"/>
    </source>
</evidence>
<dbReference type="Gramene" id="MELO3C032100.2.1">
    <property type="protein sequence ID" value="MELO3C032100.2.1"/>
    <property type="gene ID" value="MELO3C032100.2"/>
</dbReference>
<accession>A0A9I9EDM6</accession>
<proteinExistence type="predicted"/>
<reference evidence="2" key="1">
    <citation type="submission" date="2023-03" db="UniProtKB">
        <authorList>
            <consortium name="EnsemblPlants"/>
        </authorList>
    </citation>
    <scope>IDENTIFICATION</scope>
</reference>
<organism evidence="2">
    <name type="scientific">Cucumis melo</name>
    <name type="common">Muskmelon</name>
    <dbReference type="NCBI Taxonomy" id="3656"/>
    <lineage>
        <taxon>Eukaryota</taxon>
        <taxon>Viridiplantae</taxon>
        <taxon>Streptophyta</taxon>
        <taxon>Embryophyta</taxon>
        <taxon>Tracheophyta</taxon>
        <taxon>Spermatophyta</taxon>
        <taxon>Magnoliopsida</taxon>
        <taxon>eudicotyledons</taxon>
        <taxon>Gunneridae</taxon>
        <taxon>Pentapetalae</taxon>
        <taxon>rosids</taxon>
        <taxon>fabids</taxon>
        <taxon>Cucurbitales</taxon>
        <taxon>Cucurbitaceae</taxon>
        <taxon>Benincaseae</taxon>
        <taxon>Cucumis</taxon>
    </lineage>
</organism>
<sequence length="114" mass="13259">MEERGRDGEGYDGEEADDAKGKARRYYLDESLMVSEAAYPRIPLGFNSYLPYSTYQLINPSKDPRDHTNHLFRLLLINNCYYDQHDDLIDIRSSYLFNSVASVDDPDTKDRLQL</sequence>
<name>A0A9I9EDM6_CUCME</name>
<protein>
    <submittedName>
        <fullName evidence="2">Uncharacterized protein</fullName>
    </submittedName>
</protein>
<feature type="region of interest" description="Disordered" evidence="1">
    <location>
        <begin position="1"/>
        <end position="20"/>
    </location>
</feature>
<dbReference type="AlphaFoldDB" id="A0A9I9EDM6"/>